<evidence type="ECO:0000313" key="2">
    <source>
        <dbReference type="Proteomes" id="UP001416858"/>
    </source>
</evidence>
<keyword evidence="2" id="KW-1185">Reference proteome</keyword>
<gene>
    <name evidence="1" type="ORF">Rcae01_02240</name>
</gene>
<evidence type="ECO:0000313" key="1">
    <source>
        <dbReference type="EMBL" id="GAA5506787.1"/>
    </source>
</evidence>
<proteinExistence type="predicted"/>
<reference evidence="1 2" key="1">
    <citation type="submission" date="2024-02" db="EMBL/GenBank/DDBJ databases">
        <title>Rhodopirellula caenicola NBRC 110016.</title>
        <authorList>
            <person name="Ichikawa N."/>
            <person name="Katano-Makiyama Y."/>
            <person name="Hidaka K."/>
        </authorList>
    </citation>
    <scope>NUCLEOTIDE SEQUENCE [LARGE SCALE GENOMIC DNA]</scope>
    <source>
        <strain evidence="1 2">NBRC 110016</strain>
    </source>
</reference>
<sequence length="51" mass="5476">MVGGRCFEAAAKNGVMYDSVSYFMGRRPYAGDSLLVAPVLFHCCWQGTVGG</sequence>
<comment type="caution">
    <text evidence="1">The sequence shown here is derived from an EMBL/GenBank/DDBJ whole genome shotgun (WGS) entry which is preliminary data.</text>
</comment>
<organism evidence="1 2">
    <name type="scientific">Novipirellula caenicola</name>
    <dbReference type="NCBI Taxonomy" id="1536901"/>
    <lineage>
        <taxon>Bacteria</taxon>
        <taxon>Pseudomonadati</taxon>
        <taxon>Planctomycetota</taxon>
        <taxon>Planctomycetia</taxon>
        <taxon>Pirellulales</taxon>
        <taxon>Pirellulaceae</taxon>
        <taxon>Novipirellula</taxon>
    </lineage>
</organism>
<protein>
    <submittedName>
        <fullName evidence="1">Uncharacterized protein</fullName>
    </submittedName>
</protein>
<dbReference type="Proteomes" id="UP001416858">
    <property type="component" value="Unassembled WGS sequence"/>
</dbReference>
<name>A0ABP9VNL5_9BACT</name>
<accession>A0ABP9VNL5</accession>
<dbReference type="EMBL" id="BAABRO010000004">
    <property type="protein sequence ID" value="GAA5506787.1"/>
    <property type="molecule type" value="Genomic_DNA"/>
</dbReference>